<evidence type="ECO:0000256" key="2">
    <source>
        <dbReference type="ARBA" id="ARBA00022723"/>
    </source>
</evidence>
<dbReference type="eggNOG" id="COG0491">
    <property type="taxonomic scope" value="Bacteria"/>
</dbReference>
<gene>
    <name evidence="6" type="ORF">ANACAC_02477</name>
</gene>
<dbReference type="EMBL" id="ABAX03000014">
    <property type="protein sequence ID" value="EDR97247.1"/>
    <property type="molecule type" value="Genomic_DNA"/>
</dbReference>
<dbReference type="Proteomes" id="UP000004935">
    <property type="component" value="Unassembled WGS sequence"/>
</dbReference>
<keyword evidence="2" id="KW-0479">Metal-binding</keyword>
<keyword evidence="3" id="KW-0378">Hydrolase</keyword>
<keyword evidence="7" id="KW-1185">Reference proteome</keyword>
<dbReference type="STRING" id="411490.ANACAC_02477"/>
<evidence type="ECO:0000313" key="7">
    <source>
        <dbReference type="Proteomes" id="UP000004935"/>
    </source>
</evidence>
<dbReference type="Pfam" id="PF00753">
    <property type="entry name" value="Lactamase_B"/>
    <property type="match status" value="1"/>
</dbReference>
<dbReference type="PANTHER" id="PTHR46233:SF3">
    <property type="entry name" value="HYDROXYACYLGLUTATHIONE HYDROLASE GLOC"/>
    <property type="match status" value="1"/>
</dbReference>
<dbReference type="CDD" id="cd16280">
    <property type="entry name" value="metallo-hydrolase-like_MBL-fold"/>
    <property type="match status" value="1"/>
</dbReference>
<dbReference type="AlphaFoldDB" id="B0MFE2"/>
<organism evidence="6 7">
    <name type="scientific">Anaerostipes caccae (strain DSM 14662 / CCUG 47493 / JCM 13470 / NCIMB 13811 / L1-92)</name>
    <dbReference type="NCBI Taxonomy" id="411490"/>
    <lineage>
        <taxon>Bacteria</taxon>
        <taxon>Bacillati</taxon>
        <taxon>Bacillota</taxon>
        <taxon>Clostridia</taxon>
        <taxon>Lachnospirales</taxon>
        <taxon>Lachnospiraceae</taxon>
        <taxon>Anaerostipes</taxon>
    </lineage>
</organism>
<evidence type="ECO:0000259" key="5">
    <source>
        <dbReference type="SMART" id="SM00849"/>
    </source>
</evidence>
<reference evidence="6" key="2">
    <citation type="submission" date="2013-11" db="EMBL/GenBank/DDBJ databases">
        <title>Draft genome sequence of Anaerostipes caccae (DSM 14662).</title>
        <authorList>
            <person name="Sudarsanam P."/>
            <person name="Ley R."/>
            <person name="Guruge J."/>
            <person name="Turnbaugh P.J."/>
            <person name="Mahowald M."/>
            <person name="Liep D."/>
            <person name="Gordon J."/>
        </authorList>
    </citation>
    <scope>NUCLEOTIDE SEQUENCE</scope>
    <source>
        <strain evidence="6">DSM 14662</strain>
    </source>
</reference>
<name>B0MFE2_ANACD</name>
<comment type="caution">
    <text evidence="6">The sequence shown here is derived from an EMBL/GenBank/DDBJ whole genome shotgun (WGS) entry which is preliminary data.</text>
</comment>
<dbReference type="SUPFAM" id="SSF56281">
    <property type="entry name" value="Metallo-hydrolase/oxidoreductase"/>
    <property type="match status" value="1"/>
</dbReference>
<dbReference type="InterPro" id="IPR001279">
    <property type="entry name" value="Metallo-B-lactamas"/>
</dbReference>
<dbReference type="InterPro" id="IPR036866">
    <property type="entry name" value="RibonucZ/Hydroxyglut_hydro"/>
</dbReference>
<keyword evidence="4" id="KW-0862">Zinc</keyword>
<sequence>MEFISVRKSKMSIKSDYKDYEEHRNRIAGKKTGKFFINQELRYVKPFQIYGNLYYVGGSWVCVHIVDTGEGLLMFDAGNCGAQAVLIQSIWEMGFNPADVKWIILSHGHVDHFGAVNFFKNMFGTKIYMGEPDVKMFREHPELTMIQESGNCMDTLFHVDVAVKEGDIRTFGNTTVEFYLVPGHTKGCIVCFFDITDGKERKRAGYYGGFGFNTLQSDYLNEIGDSGFQARKDYLHSLEKVRNQKVDLFMGNHTSNVDLLNKHEYMLKHPDENQFLDDKAWKNYLDQKKKELKEL</sequence>
<feature type="domain" description="Metallo-beta-lactamase" evidence="5">
    <location>
        <begin position="59"/>
        <end position="253"/>
    </location>
</feature>
<dbReference type="SMART" id="SM00849">
    <property type="entry name" value="Lactamase_B"/>
    <property type="match status" value="1"/>
</dbReference>
<reference evidence="6" key="1">
    <citation type="submission" date="2007-11" db="EMBL/GenBank/DDBJ databases">
        <authorList>
            <person name="Fulton L."/>
            <person name="Clifton S."/>
            <person name="Fulton B."/>
            <person name="Xu J."/>
            <person name="Minx P."/>
            <person name="Pepin K.H."/>
            <person name="Johnson M."/>
            <person name="Thiruvilangam P."/>
            <person name="Bhonagiri V."/>
            <person name="Nash W.E."/>
            <person name="Mardis E.R."/>
            <person name="Wilson R.K."/>
        </authorList>
    </citation>
    <scope>NUCLEOTIDE SEQUENCE [LARGE SCALE GENOMIC DNA]</scope>
    <source>
        <strain evidence="6">DSM 14662</strain>
    </source>
</reference>
<evidence type="ECO:0000256" key="1">
    <source>
        <dbReference type="ARBA" id="ARBA00001947"/>
    </source>
</evidence>
<accession>B0MFE2</accession>
<evidence type="ECO:0000313" key="6">
    <source>
        <dbReference type="EMBL" id="EDR97247.1"/>
    </source>
</evidence>
<dbReference type="PANTHER" id="PTHR46233">
    <property type="entry name" value="HYDROXYACYLGLUTATHIONE HYDROLASE GLOC"/>
    <property type="match status" value="1"/>
</dbReference>
<evidence type="ECO:0000256" key="3">
    <source>
        <dbReference type="ARBA" id="ARBA00022801"/>
    </source>
</evidence>
<dbReference type="GO" id="GO:0046872">
    <property type="term" value="F:metal ion binding"/>
    <property type="evidence" value="ECO:0007669"/>
    <property type="project" value="UniProtKB-KW"/>
</dbReference>
<proteinExistence type="predicted"/>
<dbReference type="GO" id="GO:0016787">
    <property type="term" value="F:hydrolase activity"/>
    <property type="evidence" value="ECO:0007669"/>
    <property type="project" value="UniProtKB-KW"/>
</dbReference>
<dbReference type="Gene3D" id="3.60.15.10">
    <property type="entry name" value="Ribonuclease Z/Hydroxyacylglutathione hydrolase-like"/>
    <property type="match status" value="1"/>
</dbReference>
<dbReference type="HOGENOM" id="CLU_066441_1_1_9"/>
<comment type="cofactor">
    <cofactor evidence="1">
        <name>Zn(2+)</name>
        <dbReference type="ChEBI" id="CHEBI:29105"/>
    </cofactor>
</comment>
<evidence type="ECO:0000256" key="4">
    <source>
        <dbReference type="ARBA" id="ARBA00022833"/>
    </source>
</evidence>
<dbReference type="InterPro" id="IPR051453">
    <property type="entry name" value="MBL_Glyoxalase_II"/>
</dbReference>
<protein>
    <submittedName>
        <fullName evidence="6">Metallo-beta-lactamase domain protein</fullName>
    </submittedName>
</protein>